<organism evidence="1 2">
    <name type="scientific">Solanum commersonii</name>
    <name type="common">Commerson's wild potato</name>
    <name type="synonym">Commerson's nightshade</name>
    <dbReference type="NCBI Taxonomy" id="4109"/>
    <lineage>
        <taxon>Eukaryota</taxon>
        <taxon>Viridiplantae</taxon>
        <taxon>Streptophyta</taxon>
        <taxon>Embryophyta</taxon>
        <taxon>Tracheophyta</taxon>
        <taxon>Spermatophyta</taxon>
        <taxon>Magnoliopsida</taxon>
        <taxon>eudicotyledons</taxon>
        <taxon>Gunneridae</taxon>
        <taxon>Pentapetalae</taxon>
        <taxon>asterids</taxon>
        <taxon>lamiids</taxon>
        <taxon>Solanales</taxon>
        <taxon>Solanaceae</taxon>
        <taxon>Solanoideae</taxon>
        <taxon>Solaneae</taxon>
        <taxon>Solanum</taxon>
    </lineage>
</organism>
<evidence type="ECO:0000313" key="1">
    <source>
        <dbReference type="EMBL" id="KAG5584833.1"/>
    </source>
</evidence>
<dbReference type="EMBL" id="JACXVP010000009">
    <property type="protein sequence ID" value="KAG5584833.1"/>
    <property type="molecule type" value="Genomic_DNA"/>
</dbReference>
<name>A0A9J5X922_SOLCO</name>
<protein>
    <recommendedName>
        <fullName evidence="3">MADS-box domain-containing protein</fullName>
    </recommendedName>
</protein>
<dbReference type="OrthoDB" id="1896642at2759"/>
<dbReference type="Gene3D" id="3.40.1810.10">
    <property type="entry name" value="Transcription factor, MADS-box"/>
    <property type="match status" value="1"/>
</dbReference>
<dbReference type="Proteomes" id="UP000824120">
    <property type="component" value="Chromosome 9"/>
</dbReference>
<dbReference type="GO" id="GO:0003677">
    <property type="term" value="F:DNA binding"/>
    <property type="evidence" value="ECO:0007669"/>
    <property type="project" value="InterPro"/>
</dbReference>
<sequence>MENETKKGKLATRSGANVGIILFSPSGKSCSYGSTSIEEIIDKLFKVKLENRQRDYAEGKLNGFEALEDLHTQLGAMKEKERK</sequence>
<keyword evidence="2" id="KW-1185">Reference proteome</keyword>
<dbReference type="SUPFAM" id="SSF55455">
    <property type="entry name" value="SRF-like"/>
    <property type="match status" value="1"/>
</dbReference>
<gene>
    <name evidence="1" type="ORF">H5410_045267</name>
</gene>
<evidence type="ECO:0008006" key="3">
    <source>
        <dbReference type="Google" id="ProtNLM"/>
    </source>
</evidence>
<reference evidence="1 2" key="1">
    <citation type="submission" date="2020-09" db="EMBL/GenBank/DDBJ databases">
        <title>De no assembly of potato wild relative species, Solanum commersonii.</title>
        <authorList>
            <person name="Cho K."/>
        </authorList>
    </citation>
    <scope>NUCLEOTIDE SEQUENCE [LARGE SCALE GENOMIC DNA]</scope>
    <source>
        <strain evidence="1">LZ3.2</strain>
        <tissue evidence="1">Leaf</tissue>
    </source>
</reference>
<dbReference type="GO" id="GO:0046983">
    <property type="term" value="F:protein dimerization activity"/>
    <property type="evidence" value="ECO:0007669"/>
    <property type="project" value="InterPro"/>
</dbReference>
<dbReference type="AlphaFoldDB" id="A0A9J5X922"/>
<comment type="caution">
    <text evidence="1">The sequence shown here is derived from an EMBL/GenBank/DDBJ whole genome shotgun (WGS) entry which is preliminary data.</text>
</comment>
<proteinExistence type="predicted"/>
<dbReference type="InterPro" id="IPR036879">
    <property type="entry name" value="TF_MADSbox_sf"/>
</dbReference>
<accession>A0A9J5X922</accession>
<evidence type="ECO:0000313" key="2">
    <source>
        <dbReference type="Proteomes" id="UP000824120"/>
    </source>
</evidence>